<evidence type="ECO:0000259" key="1">
    <source>
        <dbReference type="PROSITE" id="PS50983"/>
    </source>
</evidence>
<keyword evidence="3" id="KW-1185">Reference proteome</keyword>
<dbReference type="RefSeq" id="WP_073582743.1">
    <property type="nucleotide sequence ID" value="NZ_CBCSEA010000004.1"/>
</dbReference>
<dbReference type="Gene3D" id="3.40.50.1980">
    <property type="entry name" value="Nitrogenase molybdenum iron protein domain"/>
    <property type="match status" value="2"/>
</dbReference>
<dbReference type="InterPro" id="IPR050902">
    <property type="entry name" value="ABC_Transporter_SBP"/>
</dbReference>
<feature type="domain" description="Fe/B12 periplasmic-binding" evidence="1">
    <location>
        <begin position="91"/>
        <end position="363"/>
    </location>
</feature>
<organism evidence="2 3">
    <name type="scientific">Flavobacterium cucumis</name>
    <dbReference type="NCBI Taxonomy" id="416016"/>
    <lineage>
        <taxon>Bacteria</taxon>
        <taxon>Pseudomonadati</taxon>
        <taxon>Bacteroidota</taxon>
        <taxon>Flavobacteriia</taxon>
        <taxon>Flavobacteriales</taxon>
        <taxon>Flavobacteriaceae</taxon>
        <taxon>Flavobacterium</taxon>
    </lineage>
</organism>
<dbReference type="PANTHER" id="PTHR30535:SF34">
    <property type="entry name" value="MOLYBDATE-BINDING PROTEIN MOLA"/>
    <property type="match status" value="1"/>
</dbReference>
<dbReference type="Pfam" id="PF01497">
    <property type="entry name" value="Peripla_BP_2"/>
    <property type="match status" value="1"/>
</dbReference>
<proteinExistence type="predicted"/>
<dbReference type="OrthoDB" id="9812528at2"/>
<dbReference type="AlphaFoldDB" id="A0A1M7ZW21"/>
<evidence type="ECO:0000313" key="2">
    <source>
        <dbReference type="EMBL" id="SHO73003.1"/>
    </source>
</evidence>
<dbReference type="STRING" id="416016.SAMN05443547_1353"/>
<sequence length="376" mass="42287">MRHYFFLFVLFLGFIQCKKTESSANLNTSTQNSIQHAEGFSIEKYDGFSVVKVSNAYPEAKDNYTYVLHKKGVQIPDSLQQFTSIEVPIKKVIVTSTTHIPALEALGVENTLIGFPTTEYISSEKTRALIDAGKVRNLGSNQGLNTEVILDIQPDVIVGFSVDGDLKTYKNLEKNGQKIIFNGDWTEKTPLGKAEWIKFFGALYDLDEKATEIFNSIEKEYNSVVALAKNAKTQPTIFAGSIYEDQWFLPQGDSWAAYFLKEANGNYLWKDSKGTGSLALSFESVLDKAKDADFWIGPGQFGSIQQILDSNPNHIHFRAVASKNVYSFSTKRGKTGGAIYYELAQNRPDLVLKDIVKILHPEMLPDYELFFFEKLK</sequence>
<dbReference type="PANTHER" id="PTHR30535">
    <property type="entry name" value="VITAMIN B12-BINDING PROTEIN"/>
    <property type="match status" value="1"/>
</dbReference>
<accession>A0A1M7ZW21</accession>
<dbReference type="GO" id="GO:0071281">
    <property type="term" value="P:cellular response to iron ion"/>
    <property type="evidence" value="ECO:0007669"/>
    <property type="project" value="TreeGrafter"/>
</dbReference>
<dbReference type="InterPro" id="IPR002491">
    <property type="entry name" value="ABC_transptr_periplasmic_BD"/>
</dbReference>
<dbReference type="EMBL" id="FRYK01000002">
    <property type="protein sequence ID" value="SHO73003.1"/>
    <property type="molecule type" value="Genomic_DNA"/>
</dbReference>
<reference evidence="3" key="1">
    <citation type="submission" date="2016-12" db="EMBL/GenBank/DDBJ databases">
        <authorList>
            <person name="Varghese N."/>
            <person name="Submissions S."/>
        </authorList>
    </citation>
    <scope>NUCLEOTIDE SEQUENCE [LARGE SCALE GENOMIC DNA]</scope>
    <source>
        <strain evidence="3">DSM 18830</strain>
    </source>
</reference>
<protein>
    <submittedName>
        <fullName evidence="2">Iron complex transport system substrate-binding protein</fullName>
    </submittedName>
</protein>
<name>A0A1M7ZW21_9FLAO</name>
<dbReference type="SUPFAM" id="SSF53807">
    <property type="entry name" value="Helical backbone' metal receptor"/>
    <property type="match status" value="1"/>
</dbReference>
<dbReference type="PROSITE" id="PS50983">
    <property type="entry name" value="FE_B12_PBP"/>
    <property type="match status" value="1"/>
</dbReference>
<dbReference type="Proteomes" id="UP000184611">
    <property type="component" value="Unassembled WGS sequence"/>
</dbReference>
<gene>
    <name evidence="2" type="ORF">SAMN05443547_1353</name>
</gene>
<evidence type="ECO:0000313" key="3">
    <source>
        <dbReference type="Proteomes" id="UP000184611"/>
    </source>
</evidence>